<dbReference type="SUPFAM" id="SSF51412">
    <property type="entry name" value="Inosine monophosphate dehydrogenase (IMPDH)"/>
    <property type="match status" value="1"/>
</dbReference>
<evidence type="ECO:0000256" key="5">
    <source>
        <dbReference type="SAM" id="MobiDB-lite"/>
    </source>
</evidence>
<dbReference type="GO" id="GO:0003920">
    <property type="term" value="F:GMP reductase activity"/>
    <property type="evidence" value="ECO:0007669"/>
    <property type="project" value="UniProtKB-EC"/>
</dbReference>
<dbReference type="InterPro" id="IPR050139">
    <property type="entry name" value="GMP_reductase"/>
</dbReference>
<proteinExistence type="predicted"/>
<dbReference type="AlphaFoldDB" id="A0AAD7T7P5"/>
<feature type="domain" description="IMP dehydrogenase/GMP reductase" evidence="6">
    <location>
        <begin position="120"/>
        <end position="257"/>
    </location>
</feature>
<dbReference type="Gene3D" id="3.20.20.70">
    <property type="entry name" value="Aldolase class I"/>
    <property type="match status" value="1"/>
</dbReference>
<evidence type="ECO:0000256" key="4">
    <source>
        <dbReference type="ARBA" id="ARBA00023002"/>
    </source>
</evidence>
<evidence type="ECO:0000256" key="3">
    <source>
        <dbReference type="ARBA" id="ARBA00022857"/>
    </source>
</evidence>
<evidence type="ECO:0000259" key="6">
    <source>
        <dbReference type="Pfam" id="PF00478"/>
    </source>
</evidence>
<comment type="caution">
    <text evidence="7">The sequence shown here is derived from an EMBL/GenBank/DDBJ whole genome shotgun (WGS) entry which is preliminary data.</text>
</comment>
<organism evidence="7 8">
    <name type="scientific">Aldrovandia affinis</name>
    <dbReference type="NCBI Taxonomy" id="143900"/>
    <lineage>
        <taxon>Eukaryota</taxon>
        <taxon>Metazoa</taxon>
        <taxon>Chordata</taxon>
        <taxon>Craniata</taxon>
        <taxon>Vertebrata</taxon>
        <taxon>Euteleostomi</taxon>
        <taxon>Actinopterygii</taxon>
        <taxon>Neopterygii</taxon>
        <taxon>Teleostei</taxon>
        <taxon>Notacanthiformes</taxon>
        <taxon>Halosauridae</taxon>
        <taxon>Aldrovandia</taxon>
    </lineage>
</organism>
<sequence>MGSDLQVSSSVRLQLQPCCSVQYLWDHLTQRSRRRAAPPLPAAAPSRREGERERQSRTRPEKTWGLCPERRPAPAHSKSFHRPPTPSLGSVAALIVARLRRTARCFKYAIMPRVDADLKLDFKDVLFRPKRSSLQSRAEVELQRTFTFRNSRQTYRGVPVIAANMDTTGTFEIAQALSRYTLFTAIQKHYTVEDWKAFEAKSPECLEYVAASSGSSKSDLERLSSVLESVPGVRYICLDVANGYSKHFVDFVKIVREVS</sequence>
<accession>A0AAD7T7P5</accession>
<evidence type="ECO:0000256" key="2">
    <source>
        <dbReference type="ARBA" id="ARBA00015800"/>
    </source>
</evidence>
<dbReference type="PANTHER" id="PTHR43170:SF3">
    <property type="entry name" value="GMP REDUCTASE 1"/>
    <property type="match status" value="1"/>
</dbReference>
<feature type="region of interest" description="Disordered" evidence="5">
    <location>
        <begin position="34"/>
        <end position="84"/>
    </location>
</feature>
<dbReference type="Pfam" id="PF00478">
    <property type="entry name" value="IMPDH"/>
    <property type="match status" value="1"/>
</dbReference>
<evidence type="ECO:0000256" key="1">
    <source>
        <dbReference type="ARBA" id="ARBA00012678"/>
    </source>
</evidence>
<reference evidence="7" key="1">
    <citation type="journal article" date="2023" name="Science">
        <title>Genome structures resolve the early diversification of teleost fishes.</title>
        <authorList>
            <person name="Parey E."/>
            <person name="Louis A."/>
            <person name="Montfort J."/>
            <person name="Bouchez O."/>
            <person name="Roques C."/>
            <person name="Iampietro C."/>
            <person name="Lluch J."/>
            <person name="Castinel A."/>
            <person name="Donnadieu C."/>
            <person name="Desvignes T."/>
            <person name="Floi Bucao C."/>
            <person name="Jouanno E."/>
            <person name="Wen M."/>
            <person name="Mejri S."/>
            <person name="Dirks R."/>
            <person name="Jansen H."/>
            <person name="Henkel C."/>
            <person name="Chen W.J."/>
            <person name="Zahm M."/>
            <person name="Cabau C."/>
            <person name="Klopp C."/>
            <person name="Thompson A.W."/>
            <person name="Robinson-Rechavi M."/>
            <person name="Braasch I."/>
            <person name="Lecointre G."/>
            <person name="Bobe J."/>
            <person name="Postlethwait J.H."/>
            <person name="Berthelot C."/>
            <person name="Roest Crollius H."/>
            <person name="Guiguen Y."/>
        </authorList>
    </citation>
    <scope>NUCLEOTIDE SEQUENCE</scope>
    <source>
        <strain evidence="7">NC1722</strain>
    </source>
</reference>
<keyword evidence="8" id="KW-1185">Reference proteome</keyword>
<protein>
    <recommendedName>
        <fullName evidence="2">GMP reductase</fullName>
        <ecNumber evidence="1">1.7.1.7</ecNumber>
    </recommendedName>
</protein>
<dbReference type="EC" id="1.7.1.7" evidence="1"/>
<gene>
    <name evidence="7" type="ORF">AAFF_G00403520</name>
</gene>
<dbReference type="InterPro" id="IPR001093">
    <property type="entry name" value="IMP_DH_GMPRt"/>
</dbReference>
<keyword evidence="3" id="KW-0521">NADP</keyword>
<feature type="compositionally biased region" description="Basic and acidic residues" evidence="5">
    <location>
        <begin position="46"/>
        <end position="72"/>
    </location>
</feature>
<dbReference type="InterPro" id="IPR013785">
    <property type="entry name" value="Aldolase_TIM"/>
</dbReference>
<evidence type="ECO:0000313" key="7">
    <source>
        <dbReference type="EMBL" id="KAJ8415795.1"/>
    </source>
</evidence>
<name>A0AAD7T7P5_9TELE</name>
<evidence type="ECO:0000313" key="8">
    <source>
        <dbReference type="Proteomes" id="UP001221898"/>
    </source>
</evidence>
<keyword evidence="4" id="KW-0560">Oxidoreductase</keyword>
<dbReference type="PANTHER" id="PTHR43170">
    <property type="entry name" value="GMP REDUCTASE"/>
    <property type="match status" value="1"/>
</dbReference>
<dbReference type="EMBL" id="JAINUG010000008">
    <property type="protein sequence ID" value="KAJ8415795.1"/>
    <property type="molecule type" value="Genomic_DNA"/>
</dbReference>
<dbReference type="Proteomes" id="UP001221898">
    <property type="component" value="Unassembled WGS sequence"/>
</dbReference>
<dbReference type="SMART" id="SM01240">
    <property type="entry name" value="IMPDH"/>
    <property type="match status" value="1"/>
</dbReference>